<dbReference type="InterPro" id="IPR014867">
    <property type="entry name" value="Spore_coat_CotH_CotH2/3/7"/>
</dbReference>
<sequence length="576" mass="63826">MADQKRQQALTEFYNIDNLVTVNIKMDPADWTSLRNEEPKGGWEHIGRRYSWHMASEVSISGTKWKPSGSSGPPSPLTQVAITKKSFMGSRSSEKPSLRLDFGKNNPQQGQTCEANFGFKTITLNNSIQDRSFVRQTLGYEILRQAGAPYARCNYARVMVNGTDYGVYVNLEPIKKAFLQNNFNNDKGNLYEVEHQEDLNRSTLNANRISFEGFSNFFNCADLHKAVEQIEKGFTAASQVIDITSLSRVLALEALLKHWDGYAIQRNNTYLYNDVVAVEKPDVPNIKLKLIPCGIDQILQSHQDFVVGANGVLASLVLNNPTATAQLRASIRTIADKVFSRANINTSLLPLLSRMESILSQAGALTPDVTKEITSVKKQLRLVRTGAYQLINEFPTPTSPAEATTVVSRTAATVLQASSKAEESEVSLTAEACGVYHAIATHATDPHPSQLWSIVPNPENPKRFQLKNKEYGTVLHAENWVSMSSPDQGRKARWKFFAAGEGTGRDERNLLEMQPVKLGSANGKSEGREWRATGTYHLCQAAGVQFVRFSDEVNARGRTMVVQVVGREGATEVFFG</sequence>
<reference evidence="1" key="1">
    <citation type="submission" date="2023-06" db="EMBL/GenBank/DDBJ databases">
        <title>Genome-scale phylogeny and comparative genomics of the fungal order Sordariales.</title>
        <authorList>
            <consortium name="Lawrence Berkeley National Laboratory"/>
            <person name="Hensen N."/>
            <person name="Bonometti L."/>
            <person name="Westerberg I."/>
            <person name="Brannstrom I.O."/>
            <person name="Guillou S."/>
            <person name="Cros-Aarteil S."/>
            <person name="Calhoun S."/>
            <person name="Haridas S."/>
            <person name="Kuo A."/>
            <person name="Mondo S."/>
            <person name="Pangilinan J."/>
            <person name="Riley R."/>
            <person name="Labutti K."/>
            <person name="Andreopoulos B."/>
            <person name="Lipzen A."/>
            <person name="Chen C."/>
            <person name="Yanf M."/>
            <person name="Daum C."/>
            <person name="Ng V."/>
            <person name="Clum A."/>
            <person name="Steindorff A."/>
            <person name="Ohm R."/>
            <person name="Martin F."/>
            <person name="Silar P."/>
            <person name="Natvig D."/>
            <person name="Lalanne C."/>
            <person name="Gautier V."/>
            <person name="Ament-Velasquez S.L."/>
            <person name="Kruys A."/>
            <person name="Hutchinson M.I."/>
            <person name="Powell A.J."/>
            <person name="Barry K."/>
            <person name="Miller A.N."/>
            <person name="Grigoriev I.V."/>
            <person name="Debuchy R."/>
            <person name="Gladieux P."/>
            <person name="Thoren M.H."/>
            <person name="Johannesson H."/>
        </authorList>
    </citation>
    <scope>NUCLEOTIDE SEQUENCE</scope>
    <source>
        <strain evidence="1">CBS 606.72</strain>
    </source>
</reference>
<comment type="caution">
    <text evidence="1">The sequence shown here is derived from an EMBL/GenBank/DDBJ whole genome shotgun (WGS) entry which is preliminary data.</text>
</comment>
<dbReference type="PANTHER" id="PTHR40050:SF1">
    <property type="entry name" value="INNER SPORE COAT PROTEIN H"/>
    <property type="match status" value="1"/>
</dbReference>
<accession>A0AA39WYQ8</accession>
<dbReference type="Proteomes" id="UP001175000">
    <property type="component" value="Unassembled WGS sequence"/>
</dbReference>
<name>A0AA39WYQ8_9PEZI</name>
<dbReference type="AlphaFoldDB" id="A0AA39WYQ8"/>
<dbReference type="Pfam" id="PF08757">
    <property type="entry name" value="CotH"/>
    <property type="match status" value="1"/>
</dbReference>
<keyword evidence="2" id="KW-1185">Reference proteome</keyword>
<evidence type="ECO:0000313" key="2">
    <source>
        <dbReference type="Proteomes" id="UP001175000"/>
    </source>
</evidence>
<evidence type="ECO:0000313" key="1">
    <source>
        <dbReference type="EMBL" id="KAK0624092.1"/>
    </source>
</evidence>
<organism evidence="1 2">
    <name type="scientific">Immersiella caudata</name>
    <dbReference type="NCBI Taxonomy" id="314043"/>
    <lineage>
        <taxon>Eukaryota</taxon>
        <taxon>Fungi</taxon>
        <taxon>Dikarya</taxon>
        <taxon>Ascomycota</taxon>
        <taxon>Pezizomycotina</taxon>
        <taxon>Sordariomycetes</taxon>
        <taxon>Sordariomycetidae</taxon>
        <taxon>Sordariales</taxon>
        <taxon>Lasiosphaeriaceae</taxon>
        <taxon>Immersiella</taxon>
    </lineage>
</organism>
<protein>
    <submittedName>
        <fullName evidence="1">Coth protein-domain-containing protein</fullName>
    </submittedName>
</protein>
<dbReference type="EMBL" id="JAULSU010000003">
    <property type="protein sequence ID" value="KAK0624092.1"/>
    <property type="molecule type" value="Genomic_DNA"/>
</dbReference>
<proteinExistence type="predicted"/>
<dbReference type="PANTHER" id="PTHR40050">
    <property type="entry name" value="INNER SPORE COAT PROTEIN H"/>
    <property type="match status" value="1"/>
</dbReference>
<gene>
    <name evidence="1" type="ORF">B0T14DRAFT_602524</name>
</gene>